<dbReference type="RefSeq" id="WP_418890769.1">
    <property type="nucleotide sequence ID" value="NZ_JBEUWX010000002.1"/>
</dbReference>
<keyword evidence="1" id="KW-0812">Transmembrane</keyword>
<organism evidence="2 3">
    <name type="scientific">Dentiradicibacter hellwigii</name>
    <dbReference type="NCBI Taxonomy" id="3149053"/>
    <lineage>
        <taxon>Bacteria</taxon>
        <taxon>Pseudomonadati</taxon>
        <taxon>Pseudomonadota</taxon>
        <taxon>Betaproteobacteria</taxon>
        <taxon>Rhodocyclales</taxon>
        <taxon>Rhodocyclaceae</taxon>
        <taxon>Dentiradicibacter</taxon>
    </lineage>
</organism>
<comment type="caution">
    <text evidence="2">The sequence shown here is derived from an EMBL/GenBank/DDBJ whole genome shotgun (WGS) entry which is preliminary data.</text>
</comment>
<keyword evidence="3" id="KW-1185">Reference proteome</keyword>
<dbReference type="EMBL" id="JBEUWX010000002">
    <property type="protein sequence ID" value="MFA9949659.1"/>
    <property type="molecule type" value="Genomic_DNA"/>
</dbReference>
<accession>A0ABV4UE59</accession>
<dbReference type="Proteomes" id="UP001574673">
    <property type="component" value="Unassembled WGS sequence"/>
</dbReference>
<keyword evidence="1" id="KW-1133">Transmembrane helix</keyword>
<sequence length="66" mass="7277">MFISIALVEVGYSGLSLWAGWRETAVAVAGAGFFVILGVLALSLVNYLFRFLRWARYLHLADACLP</sequence>
<gene>
    <name evidence="2" type="ORF">ABCS64_04830</name>
</gene>
<proteinExistence type="predicted"/>
<evidence type="ECO:0000313" key="3">
    <source>
        <dbReference type="Proteomes" id="UP001574673"/>
    </source>
</evidence>
<reference evidence="3" key="1">
    <citation type="submission" date="2024-06" db="EMBL/GenBank/DDBJ databases">
        <title>Radixoralia hellwigii gen. nov., sp nov., isolated from a root canal in the human oral cavity.</title>
        <authorList>
            <person name="Bartsch S."/>
            <person name="Wittmer A."/>
            <person name="Schulz A.-K."/>
            <person name="Neumann-Schaal M."/>
            <person name="Wolf J."/>
            <person name="Gronow S."/>
            <person name="Tennert C."/>
            <person name="Haecker G."/>
            <person name="Cieplik F."/>
            <person name="Al-Ahmad A."/>
        </authorList>
    </citation>
    <scope>NUCLEOTIDE SEQUENCE [LARGE SCALE GENOMIC DNA]</scope>
    <source>
        <strain evidence="3">Wk13</strain>
    </source>
</reference>
<protein>
    <submittedName>
        <fullName evidence="2">Uncharacterized protein</fullName>
    </submittedName>
</protein>
<keyword evidence="1" id="KW-0472">Membrane</keyword>
<evidence type="ECO:0000313" key="2">
    <source>
        <dbReference type="EMBL" id="MFA9949659.1"/>
    </source>
</evidence>
<feature type="transmembrane region" description="Helical" evidence="1">
    <location>
        <begin position="25"/>
        <end position="49"/>
    </location>
</feature>
<name>A0ABV4UE59_9RHOO</name>
<evidence type="ECO:0000256" key="1">
    <source>
        <dbReference type="SAM" id="Phobius"/>
    </source>
</evidence>